<organism evidence="3">
    <name type="scientific">Candidatus Endoriftia persephone str. Hot96_1+Hot96_2</name>
    <dbReference type="NCBI Taxonomy" id="394104"/>
    <lineage>
        <taxon>Bacteria</taxon>
        <taxon>Pseudomonadati</taxon>
        <taxon>Pseudomonadota</taxon>
        <taxon>Gammaproteobacteria</taxon>
        <taxon>Chromatiales</taxon>
        <taxon>Sedimenticolaceae</taxon>
        <taxon>Candidatus Endoriftia</taxon>
    </lineage>
</organism>
<keyword evidence="2 3" id="KW-0560">Oxidoreductase</keyword>
<dbReference type="AlphaFoldDB" id="Q0PQS4"/>
<evidence type="ECO:0000256" key="2">
    <source>
        <dbReference type="ARBA" id="ARBA00023002"/>
    </source>
</evidence>
<protein>
    <submittedName>
        <fullName evidence="3">Short-chain dehydrogenase/reductase SDR oxidoreductase UcpA</fullName>
        <ecNumber evidence="3">1.-.-.-</ecNumber>
    </submittedName>
</protein>
<dbReference type="NCBIfam" id="NF006509">
    <property type="entry name" value="PRK08945.1"/>
    <property type="match status" value="1"/>
</dbReference>
<dbReference type="Gene3D" id="3.40.50.720">
    <property type="entry name" value="NAD(P)-binding Rossmann-like Domain"/>
    <property type="match status" value="1"/>
</dbReference>
<dbReference type="PANTHER" id="PTHR42901:SF1">
    <property type="entry name" value="ALCOHOL DEHYDROGENASE"/>
    <property type="match status" value="1"/>
</dbReference>
<dbReference type="PRINTS" id="PR00081">
    <property type="entry name" value="GDHRDH"/>
</dbReference>
<dbReference type="InterPro" id="IPR002347">
    <property type="entry name" value="SDR_fam"/>
</dbReference>
<feature type="non-terminal residue" evidence="3">
    <location>
        <position position="1"/>
    </location>
</feature>
<evidence type="ECO:0000256" key="1">
    <source>
        <dbReference type="ARBA" id="ARBA00006484"/>
    </source>
</evidence>
<accession>Q0PQS4</accession>
<dbReference type="SUPFAM" id="SSF51735">
    <property type="entry name" value="NAD(P)-binding Rossmann-fold domains"/>
    <property type="match status" value="1"/>
</dbReference>
<sequence>PSLSRCTPHKRFFMQADYSPAPDLLKERVIAVTGAGSGFGQAAAKAYAAHGATVILLGRTLSKLEETYDAIEAAGGAQPAIFPINLESLTEQEYYALSETIYKEFNRLDGLLHCAAQLALLSRIDDYDLETWNKVMQVNLTAPFMLTQVCLPLLKRADDASIIFTSDQVGRKGKAYWGAYGVSKFGVEGLMQILAEETEDSPLRVNSIAPGAARTALRAWAYPGEDPQERPLPEAFMRPFLYLMGPDSAGVTGQAFDAQAEKL</sequence>
<proteinExistence type="inferred from homology"/>
<dbReference type="EC" id="1.-.-.-" evidence="3"/>
<reference evidence="3" key="1">
    <citation type="journal article" date="2007" name="Science">
        <title>Physiological proteomics of the uncultured endosymbiont of Riftia pachyptila.</title>
        <authorList>
            <person name="Markert S."/>
            <person name="Arndt C."/>
            <person name="Felbeck H."/>
            <person name="Becher D."/>
            <person name="Sievert S.M."/>
            <person name="Hugler M."/>
            <person name="Albrecht D."/>
            <person name="Robidart J."/>
            <person name="Bench S."/>
            <person name="Feldman R.A."/>
            <person name="Hecker M."/>
            <person name="Schweder T."/>
        </authorList>
    </citation>
    <scope>NUCLEOTIDE SEQUENCE</scope>
</reference>
<feature type="non-terminal residue" evidence="3">
    <location>
        <position position="263"/>
    </location>
</feature>
<dbReference type="EMBL" id="DQ780085">
    <property type="protein sequence ID" value="ABG77083.1"/>
    <property type="molecule type" value="Genomic_DNA"/>
</dbReference>
<name>Q0PQS4_9GAMM</name>
<evidence type="ECO:0000313" key="3">
    <source>
        <dbReference type="EMBL" id="ABG77083.1"/>
    </source>
</evidence>
<dbReference type="Pfam" id="PF00106">
    <property type="entry name" value="adh_short"/>
    <property type="match status" value="1"/>
</dbReference>
<dbReference type="GO" id="GO:0016491">
    <property type="term" value="F:oxidoreductase activity"/>
    <property type="evidence" value="ECO:0007669"/>
    <property type="project" value="UniProtKB-KW"/>
</dbReference>
<dbReference type="PANTHER" id="PTHR42901">
    <property type="entry name" value="ALCOHOL DEHYDROGENASE"/>
    <property type="match status" value="1"/>
</dbReference>
<comment type="similarity">
    <text evidence="1">Belongs to the short-chain dehydrogenases/reductases (SDR) family.</text>
</comment>
<dbReference type="InterPro" id="IPR036291">
    <property type="entry name" value="NAD(P)-bd_dom_sf"/>
</dbReference>
<dbReference type="PROSITE" id="PS00061">
    <property type="entry name" value="ADH_SHORT"/>
    <property type="match status" value="1"/>
</dbReference>
<dbReference type="InterPro" id="IPR020904">
    <property type="entry name" value="Sc_DH/Rdtase_CS"/>
</dbReference>